<dbReference type="Pfam" id="PF00932">
    <property type="entry name" value="LTD"/>
    <property type="match status" value="1"/>
</dbReference>
<reference evidence="3 4" key="1">
    <citation type="submission" date="2019-06" db="EMBL/GenBank/DDBJ databases">
        <title>Persicimonas caeni gen. nov., sp. nov., a predatory bacterium isolated from solar saltern.</title>
        <authorList>
            <person name="Wang S."/>
        </authorList>
    </citation>
    <scope>NUCLEOTIDE SEQUENCE [LARGE SCALE GENOMIC DNA]</scope>
    <source>
        <strain evidence="3 4">YN101</strain>
    </source>
</reference>
<evidence type="ECO:0000313" key="4">
    <source>
        <dbReference type="Proteomes" id="UP000315995"/>
    </source>
</evidence>
<dbReference type="InterPro" id="IPR036415">
    <property type="entry name" value="Lamin_tail_dom_sf"/>
</dbReference>
<organism evidence="3 4">
    <name type="scientific">Persicimonas caeni</name>
    <dbReference type="NCBI Taxonomy" id="2292766"/>
    <lineage>
        <taxon>Bacteria</taxon>
        <taxon>Deltaproteobacteria</taxon>
        <taxon>Bradymonadales</taxon>
        <taxon>Bradymonadaceae</taxon>
        <taxon>Persicimonas</taxon>
    </lineage>
</organism>
<dbReference type="Proteomes" id="UP000315995">
    <property type="component" value="Chromosome"/>
</dbReference>
<dbReference type="InterPro" id="IPR001322">
    <property type="entry name" value="Lamin_tail_dom"/>
</dbReference>
<feature type="domain" description="LTD" evidence="2">
    <location>
        <begin position="115"/>
        <end position="231"/>
    </location>
</feature>
<dbReference type="SUPFAM" id="SSF74853">
    <property type="entry name" value="Lamin A/C globular tail domain"/>
    <property type="match status" value="1"/>
</dbReference>
<evidence type="ECO:0000313" key="3">
    <source>
        <dbReference type="EMBL" id="QDG49772.1"/>
    </source>
</evidence>
<dbReference type="AlphaFoldDB" id="A0A4Y6PN87"/>
<feature type="region of interest" description="Disordered" evidence="1">
    <location>
        <begin position="1"/>
        <end position="20"/>
    </location>
</feature>
<accession>A0A5B8Y3I9</accession>
<keyword evidence="4" id="KW-1185">Reference proteome</keyword>
<proteinExistence type="predicted"/>
<dbReference type="EMBL" id="CP041186">
    <property type="protein sequence ID" value="QDG49772.1"/>
    <property type="molecule type" value="Genomic_DNA"/>
</dbReference>
<evidence type="ECO:0000256" key="1">
    <source>
        <dbReference type="SAM" id="MobiDB-lite"/>
    </source>
</evidence>
<name>A0A4Y6PN87_PERCE</name>
<sequence length="284" mass="29775">MEEAHRASPGSRPPDRPARRADRRMVLARALQGATGGLTMRATEDFVRYLAALVVLWVTGCADPPAWSCSRSSECPDEQFCRVGECVPAVGFVQQDAAGADTADVQLAGCERGESPAEGELVLNEVLVNVPGGDSGDANGDGVRDAYDDEFVEVVNRTEKVLDITGVSVRNGSADKFVFGPTCLEPRQAAIVFGGGMPAEQDDMVVRVAQSRFAFGNSGGSVVLAGPGGEVWGAINYENAPAEALTLSPQLDGAQFVPHSEISADRLTSPGRCAGGQRFADGCE</sequence>
<evidence type="ECO:0000259" key="2">
    <source>
        <dbReference type="Pfam" id="PF00932"/>
    </source>
</evidence>
<gene>
    <name evidence="3" type="ORF">FIV42_03170</name>
</gene>
<accession>A0A4Y6PN87</accession>
<dbReference type="OrthoDB" id="1522982at2"/>
<protein>
    <submittedName>
        <fullName evidence="3">Lamin tail domain-containing protein</fullName>
    </submittedName>
</protein>